<dbReference type="InterPro" id="IPR014729">
    <property type="entry name" value="Rossmann-like_a/b/a_fold"/>
</dbReference>
<evidence type="ECO:0000256" key="6">
    <source>
        <dbReference type="ARBA" id="ARBA00022786"/>
    </source>
</evidence>
<dbReference type="PANTHER" id="PTHR45647">
    <property type="entry name" value="OS02G0152300 PROTEIN"/>
    <property type="match status" value="1"/>
</dbReference>
<evidence type="ECO:0000256" key="10">
    <source>
        <dbReference type="SAM" id="MobiDB-lite"/>
    </source>
</evidence>
<sequence>MWRGRHPKDSREAGRQLVAVAVTDSRSSQSAVKWAADNLISKGQVFLLLHVRRTMTSIPTPCKDSSTHFSLAGQQIPLSEVDEDVASAFIEEMNQQTKDLLLPFQCLCSRRGLQCKEVILEENDAAKAITDYVTYALVDKLVLGATSRNAFTRAFKQADVPTSVLKIAPDFCSVYIISKGKLSSVREASSPNRHPAMKQLTSKFESSRDSFQSTKSDPYSMRTDMEDFGKSPFMRGARNYDDLVSERFSRFGKDGECPDFSYQSATSCPSPTRSLIEHPSYHARQGHVDSGAQQSTWFFHHDEQLRSLQSSRSGGSHDDQMRSPKSSRSSGPSRSNGSGSGISSIGQLPSGSGTTDADGDSCSSNSLDDMDSEMGKIKLELRQKIAIYNGTCQGTLNMRARNHYLRPAKQEHGSEETRSSEEMAVEKPIRAVPELTQASKDVANSEETRGEAQRKYVLDEEEKKKKFLESMSKDIRYRRYTLKEIEKATNNFSEELKIGEGGYGPVFKATLDHTLVAVKILRSNVSQGMKQFQQEIEVLSCIRHPNMVLLMGACPESGCLVYEHMANGSLEDRLFCKDNTPPLSWQLRFKIAGEIATGLLFLHQNKPEPLVHRDLKPGNILLDKNFVSKIADVGLARLIPPSVADAVTQYRMTAAAGTFCYIDPEYQKTGMLGIKSDVYALGIILLQLITGRAPMGLAHNIEMAIEDNALEKMLDPKVPDWPMEETMKFAELALRCVELRCKDRPGLGTVVLPELNRMREFAEQV</sequence>
<dbReference type="FunFam" id="1.10.510.10:FF:001023">
    <property type="entry name" value="Os07g0541700 protein"/>
    <property type="match status" value="1"/>
</dbReference>
<dbReference type="GO" id="GO:0005524">
    <property type="term" value="F:ATP binding"/>
    <property type="evidence" value="ECO:0007669"/>
    <property type="project" value="UniProtKB-KW"/>
</dbReference>
<dbReference type="STRING" id="337451.A0A3S3R807"/>
<reference evidence="12 13" key="1">
    <citation type="journal article" date="2019" name="Nat. Plants">
        <title>Stout camphor tree genome fills gaps in understanding of flowering plant genome evolution.</title>
        <authorList>
            <person name="Chaw S.M."/>
            <person name="Liu Y.C."/>
            <person name="Wu Y.W."/>
            <person name="Wang H.Y."/>
            <person name="Lin C.I."/>
            <person name="Wu C.S."/>
            <person name="Ke H.M."/>
            <person name="Chang L.Y."/>
            <person name="Hsu C.Y."/>
            <person name="Yang H.T."/>
            <person name="Sudianto E."/>
            <person name="Hsu M.H."/>
            <person name="Wu K.P."/>
            <person name="Wang L.N."/>
            <person name="Leebens-Mack J.H."/>
            <person name="Tsai I.J."/>
        </authorList>
    </citation>
    <scope>NUCLEOTIDE SEQUENCE [LARGE SCALE GENOMIC DNA]</scope>
    <source>
        <strain evidence="13">cv. Chaw 1501</strain>
        <tissue evidence="12">Young leaves</tissue>
    </source>
</reference>
<dbReference type="Gene3D" id="1.10.510.10">
    <property type="entry name" value="Transferase(Phosphotransferase) domain 1"/>
    <property type="match status" value="1"/>
</dbReference>
<gene>
    <name evidence="12" type="ORF">CKAN_02522200</name>
</gene>
<evidence type="ECO:0000256" key="1">
    <source>
        <dbReference type="ARBA" id="ARBA00000900"/>
    </source>
</evidence>
<dbReference type="InterPro" id="IPR008271">
    <property type="entry name" value="Ser/Thr_kinase_AS"/>
</dbReference>
<evidence type="ECO:0000256" key="7">
    <source>
        <dbReference type="ARBA" id="ARBA00022840"/>
    </source>
</evidence>
<evidence type="ECO:0000313" key="12">
    <source>
        <dbReference type="EMBL" id="RWR95865.1"/>
    </source>
</evidence>
<dbReference type="GO" id="GO:0004674">
    <property type="term" value="F:protein serine/threonine kinase activity"/>
    <property type="evidence" value="ECO:0007669"/>
    <property type="project" value="UniProtKB-KW"/>
</dbReference>
<feature type="compositionally biased region" description="Polar residues" evidence="10">
    <location>
        <begin position="199"/>
        <end position="217"/>
    </location>
</feature>
<evidence type="ECO:0000256" key="4">
    <source>
        <dbReference type="ARBA" id="ARBA00022741"/>
    </source>
</evidence>
<comment type="catalytic activity">
    <reaction evidence="1">
        <text>S-ubiquitinyl-[E2 ubiquitin-conjugating enzyme]-L-cysteine + [acceptor protein]-L-lysine = [E2 ubiquitin-conjugating enzyme]-L-cysteine + N(6)-ubiquitinyl-[acceptor protein]-L-lysine.</text>
        <dbReference type="EC" id="2.3.2.27"/>
    </reaction>
</comment>
<comment type="catalytic activity">
    <reaction evidence="8">
        <text>L-threonyl-[protein] + ATP = O-phospho-L-threonyl-[protein] + ADP + H(+)</text>
        <dbReference type="Rhea" id="RHEA:46608"/>
        <dbReference type="Rhea" id="RHEA-COMP:11060"/>
        <dbReference type="Rhea" id="RHEA-COMP:11605"/>
        <dbReference type="ChEBI" id="CHEBI:15378"/>
        <dbReference type="ChEBI" id="CHEBI:30013"/>
        <dbReference type="ChEBI" id="CHEBI:30616"/>
        <dbReference type="ChEBI" id="CHEBI:61977"/>
        <dbReference type="ChEBI" id="CHEBI:456216"/>
        <dbReference type="EC" id="2.7.11.1"/>
    </reaction>
</comment>
<dbReference type="InterPro" id="IPR000719">
    <property type="entry name" value="Prot_kinase_dom"/>
</dbReference>
<evidence type="ECO:0000313" key="13">
    <source>
        <dbReference type="Proteomes" id="UP000283530"/>
    </source>
</evidence>
<dbReference type="CDD" id="cd01989">
    <property type="entry name" value="USP_STK_Ubox_N"/>
    <property type="match status" value="1"/>
</dbReference>
<dbReference type="SUPFAM" id="SSF52402">
    <property type="entry name" value="Adenine nucleotide alpha hydrolases-like"/>
    <property type="match status" value="1"/>
</dbReference>
<keyword evidence="7" id="KW-0067">ATP-binding</keyword>
<dbReference type="Gene3D" id="3.30.200.20">
    <property type="entry name" value="Phosphorylase Kinase, domain 1"/>
    <property type="match status" value="1"/>
</dbReference>
<keyword evidence="13" id="KW-1185">Reference proteome</keyword>
<keyword evidence="2" id="KW-0723">Serine/threonine-protein kinase</keyword>
<feature type="domain" description="Protein kinase" evidence="11">
    <location>
        <begin position="492"/>
        <end position="762"/>
    </location>
</feature>
<feature type="region of interest" description="Disordered" evidence="10">
    <location>
        <begin position="186"/>
        <end position="223"/>
    </location>
</feature>
<evidence type="ECO:0000256" key="2">
    <source>
        <dbReference type="ARBA" id="ARBA00022527"/>
    </source>
</evidence>
<protein>
    <submittedName>
        <fullName evidence="12">U-box domain-containing protein 35</fullName>
    </submittedName>
</protein>
<keyword evidence="4" id="KW-0547">Nucleotide-binding</keyword>
<dbReference type="SUPFAM" id="SSF56112">
    <property type="entry name" value="Protein kinase-like (PK-like)"/>
    <property type="match status" value="1"/>
</dbReference>
<feature type="region of interest" description="Disordered" evidence="10">
    <location>
        <begin position="306"/>
        <end position="369"/>
    </location>
</feature>
<dbReference type="AlphaFoldDB" id="A0A3S3R807"/>
<name>A0A3S3R807_9MAGN</name>
<dbReference type="Pfam" id="PF00069">
    <property type="entry name" value="Pkinase"/>
    <property type="match status" value="1"/>
</dbReference>
<evidence type="ECO:0000256" key="9">
    <source>
        <dbReference type="ARBA" id="ARBA00048679"/>
    </source>
</evidence>
<comment type="caution">
    <text evidence="12">The sequence shown here is derived from an EMBL/GenBank/DDBJ whole genome shotgun (WGS) entry which is preliminary data.</text>
</comment>
<dbReference type="EMBL" id="QPKB01000011">
    <property type="protein sequence ID" value="RWR95865.1"/>
    <property type="molecule type" value="Genomic_DNA"/>
</dbReference>
<dbReference type="InterPro" id="IPR006016">
    <property type="entry name" value="UspA"/>
</dbReference>
<evidence type="ECO:0000259" key="11">
    <source>
        <dbReference type="PROSITE" id="PS50011"/>
    </source>
</evidence>
<proteinExistence type="predicted"/>
<evidence type="ECO:0000256" key="3">
    <source>
        <dbReference type="ARBA" id="ARBA00022679"/>
    </source>
</evidence>
<dbReference type="Gene3D" id="3.40.50.620">
    <property type="entry name" value="HUPs"/>
    <property type="match status" value="1"/>
</dbReference>
<dbReference type="PROSITE" id="PS00108">
    <property type="entry name" value="PROTEIN_KINASE_ST"/>
    <property type="match status" value="1"/>
</dbReference>
<feature type="compositionally biased region" description="Low complexity" evidence="10">
    <location>
        <begin position="323"/>
        <end position="353"/>
    </location>
</feature>
<evidence type="ECO:0000256" key="8">
    <source>
        <dbReference type="ARBA" id="ARBA00047899"/>
    </source>
</evidence>
<dbReference type="SMART" id="SM00220">
    <property type="entry name" value="S_TKc"/>
    <property type="match status" value="1"/>
</dbReference>
<keyword evidence="3" id="KW-0808">Transferase</keyword>
<evidence type="ECO:0000256" key="5">
    <source>
        <dbReference type="ARBA" id="ARBA00022777"/>
    </source>
</evidence>
<dbReference type="Pfam" id="PF00582">
    <property type="entry name" value="Usp"/>
    <property type="match status" value="1"/>
</dbReference>
<dbReference type="OrthoDB" id="4062651at2759"/>
<dbReference type="PROSITE" id="PS50011">
    <property type="entry name" value="PROTEIN_KINASE_DOM"/>
    <property type="match status" value="1"/>
</dbReference>
<dbReference type="InterPro" id="IPR051348">
    <property type="entry name" value="U-box_ubiquitin_ligases"/>
</dbReference>
<accession>A0A3S3R807</accession>
<comment type="catalytic activity">
    <reaction evidence="9">
        <text>L-seryl-[protein] + ATP = O-phospho-L-seryl-[protein] + ADP + H(+)</text>
        <dbReference type="Rhea" id="RHEA:17989"/>
        <dbReference type="Rhea" id="RHEA-COMP:9863"/>
        <dbReference type="Rhea" id="RHEA-COMP:11604"/>
        <dbReference type="ChEBI" id="CHEBI:15378"/>
        <dbReference type="ChEBI" id="CHEBI:29999"/>
        <dbReference type="ChEBI" id="CHEBI:30616"/>
        <dbReference type="ChEBI" id="CHEBI:83421"/>
        <dbReference type="ChEBI" id="CHEBI:456216"/>
        <dbReference type="EC" id="2.7.11.1"/>
    </reaction>
</comment>
<dbReference type="GO" id="GO:0061630">
    <property type="term" value="F:ubiquitin protein ligase activity"/>
    <property type="evidence" value="ECO:0007669"/>
    <property type="project" value="UniProtKB-EC"/>
</dbReference>
<keyword evidence="5" id="KW-0418">Kinase</keyword>
<dbReference type="InterPro" id="IPR011009">
    <property type="entry name" value="Kinase-like_dom_sf"/>
</dbReference>
<dbReference type="FunFam" id="3.30.200.20:FF:000162">
    <property type="entry name" value="Adenine nucleotide alpha hydrolase-like domain kinase"/>
    <property type="match status" value="1"/>
</dbReference>
<keyword evidence="6" id="KW-0833">Ubl conjugation pathway</keyword>
<dbReference type="Proteomes" id="UP000283530">
    <property type="component" value="Unassembled WGS sequence"/>
</dbReference>
<dbReference type="PANTHER" id="PTHR45647:SF139">
    <property type="entry name" value="OS02G0152300 PROTEIN"/>
    <property type="match status" value="1"/>
</dbReference>
<organism evidence="12 13">
    <name type="scientific">Cinnamomum micranthum f. kanehirae</name>
    <dbReference type="NCBI Taxonomy" id="337451"/>
    <lineage>
        <taxon>Eukaryota</taxon>
        <taxon>Viridiplantae</taxon>
        <taxon>Streptophyta</taxon>
        <taxon>Embryophyta</taxon>
        <taxon>Tracheophyta</taxon>
        <taxon>Spermatophyta</taxon>
        <taxon>Magnoliopsida</taxon>
        <taxon>Magnoliidae</taxon>
        <taxon>Laurales</taxon>
        <taxon>Lauraceae</taxon>
        <taxon>Cinnamomum</taxon>
    </lineage>
</organism>